<organism evidence="2 3">
    <name type="scientific">Acidicapsa dinghuensis</name>
    <dbReference type="NCBI Taxonomy" id="2218256"/>
    <lineage>
        <taxon>Bacteria</taxon>
        <taxon>Pseudomonadati</taxon>
        <taxon>Acidobacteriota</taxon>
        <taxon>Terriglobia</taxon>
        <taxon>Terriglobales</taxon>
        <taxon>Acidobacteriaceae</taxon>
        <taxon>Acidicapsa</taxon>
    </lineage>
</organism>
<gene>
    <name evidence="2" type="ORF">ACFPT7_23330</name>
</gene>
<keyword evidence="3" id="KW-1185">Reference proteome</keyword>
<comment type="caution">
    <text evidence="2">The sequence shown here is derived from an EMBL/GenBank/DDBJ whole genome shotgun (WGS) entry which is preliminary data.</text>
</comment>
<name>A0ABW1EPP8_9BACT</name>
<protein>
    <submittedName>
        <fullName evidence="2">Uncharacterized protein</fullName>
    </submittedName>
</protein>
<dbReference type="RefSeq" id="WP_263341605.1">
    <property type="nucleotide sequence ID" value="NZ_JAGSYH010000007.1"/>
</dbReference>
<evidence type="ECO:0000256" key="1">
    <source>
        <dbReference type="SAM" id="MobiDB-lite"/>
    </source>
</evidence>
<accession>A0ABW1EPP8</accession>
<sequence>MLSSRTYEPPEQPDHPRHRPPGHPQKHLVRYTKDILSSVIQESGFRTMPLDYCTPDGQHIQRVPGSLSSEYFQIVECADWPIVSNTNYIMRVPSLIIDGIKDR</sequence>
<evidence type="ECO:0000313" key="2">
    <source>
        <dbReference type="EMBL" id="MFC5865257.1"/>
    </source>
</evidence>
<feature type="region of interest" description="Disordered" evidence="1">
    <location>
        <begin position="1"/>
        <end position="26"/>
    </location>
</feature>
<dbReference type="Proteomes" id="UP001596091">
    <property type="component" value="Unassembled WGS sequence"/>
</dbReference>
<evidence type="ECO:0000313" key="3">
    <source>
        <dbReference type="Proteomes" id="UP001596091"/>
    </source>
</evidence>
<reference evidence="3" key="1">
    <citation type="journal article" date="2019" name="Int. J. Syst. Evol. Microbiol.">
        <title>The Global Catalogue of Microorganisms (GCM) 10K type strain sequencing project: providing services to taxonomists for standard genome sequencing and annotation.</title>
        <authorList>
            <consortium name="The Broad Institute Genomics Platform"/>
            <consortium name="The Broad Institute Genome Sequencing Center for Infectious Disease"/>
            <person name="Wu L."/>
            <person name="Ma J."/>
        </authorList>
    </citation>
    <scope>NUCLEOTIDE SEQUENCE [LARGE SCALE GENOMIC DNA]</scope>
    <source>
        <strain evidence="3">JCM 4087</strain>
    </source>
</reference>
<feature type="compositionally biased region" description="Basic residues" evidence="1">
    <location>
        <begin position="16"/>
        <end position="26"/>
    </location>
</feature>
<dbReference type="EMBL" id="JBHSPH010000018">
    <property type="protein sequence ID" value="MFC5865257.1"/>
    <property type="molecule type" value="Genomic_DNA"/>
</dbReference>
<proteinExistence type="predicted"/>